<gene>
    <name evidence="3" type="ORF">Q5I04_05130</name>
    <name evidence="4" type="ORF">Q5I06_05770</name>
</gene>
<evidence type="ECO:0000313" key="3">
    <source>
        <dbReference type="EMBL" id="MDO7253292.1"/>
    </source>
</evidence>
<feature type="transmembrane region" description="Helical" evidence="1">
    <location>
        <begin position="17"/>
        <end position="36"/>
    </location>
</feature>
<evidence type="ECO:0000259" key="2">
    <source>
        <dbReference type="Pfam" id="PF03703"/>
    </source>
</evidence>
<keyword evidence="1" id="KW-0472">Membrane</keyword>
<evidence type="ECO:0000313" key="5">
    <source>
        <dbReference type="Proteomes" id="UP001177258"/>
    </source>
</evidence>
<dbReference type="RefSeq" id="WP_305517141.1">
    <property type="nucleotide sequence ID" value="NZ_JAUPEV010000007.1"/>
</dbReference>
<organism evidence="4 5">
    <name type="scientific">Helicobacter cappadocius</name>
    <dbReference type="NCBI Taxonomy" id="3063998"/>
    <lineage>
        <taxon>Bacteria</taxon>
        <taxon>Pseudomonadati</taxon>
        <taxon>Campylobacterota</taxon>
        <taxon>Epsilonproteobacteria</taxon>
        <taxon>Campylobacterales</taxon>
        <taxon>Helicobacteraceae</taxon>
        <taxon>Helicobacter</taxon>
    </lineage>
</organism>
<proteinExistence type="predicted"/>
<dbReference type="Proteomes" id="UP001177258">
    <property type="component" value="Unassembled WGS sequence"/>
</dbReference>
<sequence length="146" mass="16753">MAYLDSINEKLVYEAKIHWIIFVYPIMMICFGGCFFNEYDTAGIVFITIGFVWFVYAIIYRWTTELAITEKSVVGKWGLIRRDSVELRINKVESIRLNQSILGRILGYGTVIMIGTGSSSAPIKYIKQPIRFKKELALLQEKSNPA</sequence>
<feature type="transmembrane region" description="Helical" evidence="1">
    <location>
        <begin position="43"/>
        <end position="62"/>
    </location>
</feature>
<dbReference type="PANTHER" id="PTHR37938:SF1">
    <property type="entry name" value="BLL0215 PROTEIN"/>
    <property type="match status" value="1"/>
</dbReference>
<keyword evidence="1" id="KW-1133">Transmembrane helix</keyword>
<evidence type="ECO:0000313" key="4">
    <source>
        <dbReference type="EMBL" id="MDP2539278.1"/>
    </source>
</evidence>
<comment type="caution">
    <text evidence="4">The sequence shown here is derived from an EMBL/GenBank/DDBJ whole genome shotgun (WGS) entry which is preliminary data.</text>
</comment>
<reference evidence="3 5" key="3">
    <citation type="journal article" date="2024" name="Syst. Appl. Microbiol.">
        <title>Helicobacter cappadocius sp. nov., from lizards: The first psychrotrophic Helicobacter species.</title>
        <authorList>
            <person name="Aydin F."/>
            <person name="Tarhane S."/>
            <person name="Karakaya E."/>
            <person name="Abay S."/>
            <person name="Kayman T."/>
            <person name="Guran O."/>
            <person name="Bozkurt E."/>
            <person name="Uzum N."/>
            <person name="Avci A."/>
            <person name="Olgun K."/>
            <person name="Jablonski D."/>
            <person name="Guran C."/>
            <person name="Burcin Saticioglu I."/>
        </authorList>
    </citation>
    <scope>NUCLEOTIDE SEQUENCE [LARGE SCALE GENOMIC DNA]</scope>
    <source>
        <strain evidence="3">Faydin-H75</strain>
        <strain evidence="5">faydin-H76</strain>
    </source>
</reference>
<dbReference type="AlphaFoldDB" id="A0AA90Q354"/>
<dbReference type="InterPro" id="IPR005182">
    <property type="entry name" value="YdbS-like_PH"/>
</dbReference>
<accession>A0AA90Q354</accession>
<dbReference type="PANTHER" id="PTHR37938">
    <property type="entry name" value="BLL0215 PROTEIN"/>
    <property type="match status" value="1"/>
</dbReference>
<reference evidence="4 6" key="1">
    <citation type="submission" date="2023-07" db="EMBL/GenBank/DDBJ databases">
        <title>Unpublished Manusciprt.</title>
        <authorList>
            <person name="Aydin F."/>
            <person name="Tarhane S."/>
            <person name="Saticioglu I.B."/>
            <person name="Karakaya E."/>
            <person name="Abay S."/>
            <person name="Guran O."/>
            <person name="Bozkurt E."/>
            <person name="Uzum N."/>
            <person name="Olgun K."/>
            <person name="Jablonski D."/>
        </authorList>
    </citation>
    <scope>NUCLEOTIDE SEQUENCE</scope>
    <source>
        <strain evidence="6">faydin-H75</strain>
        <strain evidence="4">Faydin-H76</strain>
    </source>
</reference>
<feature type="domain" description="YdbS-like PH" evidence="2">
    <location>
        <begin position="60"/>
        <end position="127"/>
    </location>
</feature>
<feature type="transmembrane region" description="Helical" evidence="1">
    <location>
        <begin position="105"/>
        <end position="126"/>
    </location>
</feature>
<evidence type="ECO:0000313" key="6">
    <source>
        <dbReference type="Proteomes" id="UP001240777"/>
    </source>
</evidence>
<name>A0AA90Q354_9HELI</name>
<dbReference type="Proteomes" id="UP001240777">
    <property type="component" value="Unassembled WGS sequence"/>
</dbReference>
<dbReference type="EMBL" id="JAUYZK010000007">
    <property type="protein sequence ID" value="MDP2539278.1"/>
    <property type="molecule type" value="Genomic_DNA"/>
</dbReference>
<dbReference type="EMBL" id="JAUPEV010000007">
    <property type="protein sequence ID" value="MDO7253292.1"/>
    <property type="molecule type" value="Genomic_DNA"/>
</dbReference>
<reference evidence="3" key="2">
    <citation type="submission" date="2023-07" db="EMBL/GenBank/DDBJ databases">
        <authorList>
            <person name="Aydin F."/>
            <person name="Tarhane S."/>
            <person name="Saticioglu I.B."/>
            <person name="Karakaya E."/>
            <person name="Abay S."/>
            <person name="Guran O."/>
            <person name="Bozkurt E."/>
            <person name="Uzum N."/>
            <person name="Olgun K."/>
            <person name="Jablonski D."/>
        </authorList>
    </citation>
    <scope>NUCLEOTIDE SEQUENCE</scope>
    <source>
        <strain evidence="3">Faydin-H75</strain>
    </source>
</reference>
<keyword evidence="1" id="KW-0812">Transmembrane</keyword>
<evidence type="ECO:0000256" key="1">
    <source>
        <dbReference type="SAM" id="Phobius"/>
    </source>
</evidence>
<protein>
    <submittedName>
        <fullName evidence="4">PH domain-containing protein</fullName>
    </submittedName>
</protein>
<dbReference type="Pfam" id="PF03703">
    <property type="entry name" value="bPH_2"/>
    <property type="match status" value="1"/>
</dbReference>
<keyword evidence="6" id="KW-1185">Reference proteome</keyword>